<dbReference type="AlphaFoldDB" id="A0A7J9N1Q2"/>
<sequence>MELYLVNYFQLISNSYFT</sequence>
<name>A0A7J9N1Q2_GOSSC</name>
<organism evidence="1 2">
    <name type="scientific">Gossypium schwendimanii</name>
    <name type="common">Cotton</name>
    <dbReference type="NCBI Taxonomy" id="34291"/>
    <lineage>
        <taxon>Eukaryota</taxon>
        <taxon>Viridiplantae</taxon>
        <taxon>Streptophyta</taxon>
        <taxon>Embryophyta</taxon>
        <taxon>Tracheophyta</taxon>
        <taxon>Spermatophyta</taxon>
        <taxon>Magnoliopsida</taxon>
        <taxon>eudicotyledons</taxon>
        <taxon>Gunneridae</taxon>
        <taxon>Pentapetalae</taxon>
        <taxon>rosids</taxon>
        <taxon>malvids</taxon>
        <taxon>Malvales</taxon>
        <taxon>Malvaceae</taxon>
        <taxon>Malvoideae</taxon>
        <taxon>Gossypium</taxon>
    </lineage>
</organism>
<keyword evidence="2" id="KW-1185">Reference proteome</keyword>
<dbReference type="EMBL" id="JABFAF010266823">
    <property type="protein sequence ID" value="MBA0876996.1"/>
    <property type="molecule type" value="Genomic_DNA"/>
</dbReference>
<dbReference type="Proteomes" id="UP000593576">
    <property type="component" value="Unassembled WGS sequence"/>
</dbReference>
<gene>
    <name evidence="1" type="ORF">Goshw_022625</name>
</gene>
<protein>
    <submittedName>
        <fullName evidence="1">Uncharacterized protein</fullName>
    </submittedName>
</protein>
<accession>A0A7J9N1Q2</accession>
<evidence type="ECO:0000313" key="1">
    <source>
        <dbReference type="EMBL" id="MBA0876996.1"/>
    </source>
</evidence>
<comment type="caution">
    <text evidence="1">The sequence shown here is derived from an EMBL/GenBank/DDBJ whole genome shotgun (WGS) entry which is preliminary data.</text>
</comment>
<evidence type="ECO:0000313" key="2">
    <source>
        <dbReference type="Proteomes" id="UP000593576"/>
    </source>
</evidence>
<reference evidence="1 2" key="1">
    <citation type="journal article" date="2019" name="Genome Biol. Evol.">
        <title>Insights into the evolution of the New World diploid cottons (Gossypium, subgenus Houzingenia) based on genome sequencing.</title>
        <authorList>
            <person name="Grover C.E."/>
            <person name="Arick M.A. 2nd"/>
            <person name="Thrash A."/>
            <person name="Conover J.L."/>
            <person name="Sanders W.S."/>
            <person name="Peterson D.G."/>
            <person name="Frelichowski J.E."/>
            <person name="Scheffler J.A."/>
            <person name="Scheffler B.E."/>
            <person name="Wendel J.F."/>
        </authorList>
    </citation>
    <scope>NUCLEOTIDE SEQUENCE [LARGE SCALE GENOMIC DNA]</scope>
    <source>
        <strain evidence="1">1</strain>
        <tissue evidence="1">Leaf</tissue>
    </source>
</reference>
<proteinExistence type="predicted"/>